<dbReference type="InterPro" id="IPR027417">
    <property type="entry name" value="P-loop_NTPase"/>
</dbReference>
<comment type="cofactor">
    <cofactor evidence="2">
        <name>Mg(2+)</name>
        <dbReference type="ChEBI" id="CHEBI:18420"/>
    </cofactor>
</comment>
<comment type="function">
    <text evidence="2">Catalyzes a mechanistically unusual reaction, the ATP-dependent insertion of CO2 between the N7 and N8 nitrogen atoms of 7,8-diaminopelargonic acid (DAPA, also called 7,8-diammoniononanoate) to form a ureido ring.</text>
</comment>
<evidence type="ECO:0000313" key="3">
    <source>
        <dbReference type="EMBL" id="RDU59639.1"/>
    </source>
</evidence>
<dbReference type="AlphaFoldDB" id="A0A3D8I3F0"/>
<dbReference type="EMBL" id="NXLR01000010">
    <property type="protein sequence ID" value="RDU59639.1"/>
    <property type="molecule type" value="Genomic_DNA"/>
</dbReference>
<feature type="binding site" evidence="2">
    <location>
        <position position="93"/>
    </location>
    <ligand>
        <name>Mg(2+)</name>
        <dbReference type="ChEBI" id="CHEBI:18420"/>
    </ligand>
</feature>
<dbReference type="GO" id="GO:0004141">
    <property type="term" value="F:dethiobiotin synthase activity"/>
    <property type="evidence" value="ECO:0007669"/>
    <property type="project" value="UniProtKB-UniRule"/>
</dbReference>
<comment type="similarity">
    <text evidence="2">Belongs to the dethiobiotin synthetase family.</text>
</comment>
<dbReference type="Pfam" id="PF13500">
    <property type="entry name" value="AAA_26"/>
    <property type="match status" value="1"/>
</dbReference>
<accession>A0A3D8I3F0</accession>
<dbReference type="EC" id="6.3.3.3" evidence="2"/>
<dbReference type="GO" id="GO:0005829">
    <property type="term" value="C:cytosol"/>
    <property type="evidence" value="ECO:0007669"/>
    <property type="project" value="TreeGrafter"/>
</dbReference>
<dbReference type="PIRSF" id="PIRSF006755">
    <property type="entry name" value="DTB_synth"/>
    <property type="match status" value="1"/>
</dbReference>
<feature type="binding site" evidence="2">
    <location>
        <begin position="195"/>
        <end position="197"/>
    </location>
    <ligand>
        <name>ATP</name>
        <dbReference type="ChEBI" id="CHEBI:30616"/>
    </ligand>
</feature>
<dbReference type="GO" id="GO:0005524">
    <property type="term" value="F:ATP binding"/>
    <property type="evidence" value="ECO:0007669"/>
    <property type="project" value="UniProtKB-UniRule"/>
</dbReference>
<feature type="binding site" evidence="2">
    <location>
        <begin position="93"/>
        <end position="96"/>
    </location>
    <ligand>
        <name>ATP</name>
        <dbReference type="ChEBI" id="CHEBI:30616"/>
    </ligand>
</feature>
<protein>
    <recommendedName>
        <fullName evidence="2">ATP-dependent dethiobiotin synthetase BioD</fullName>
        <ecNumber evidence="2">6.3.3.3</ecNumber>
    </recommendedName>
    <alternativeName>
        <fullName evidence="2">DTB synthetase</fullName>
        <shortName evidence="2">DTBS</shortName>
    </alternativeName>
    <alternativeName>
        <fullName evidence="2">Dethiobiotin synthase</fullName>
    </alternativeName>
</protein>
<feature type="active site" evidence="2">
    <location>
        <position position="31"/>
    </location>
</feature>
<dbReference type="PANTHER" id="PTHR43210">
    <property type="entry name" value="DETHIOBIOTIN SYNTHETASE"/>
    <property type="match status" value="1"/>
</dbReference>
<name>A0A3D8I3F0_9HELI</name>
<comment type="caution">
    <text evidence="2">Lacks conserved residue(s) required for the propagation of feature annotation.</text>
</comment>
<dbReference type="PANTHER" id="PTHR43210:SF5">
    <property type="entry name" value="DETHIOBIOTIN SYNTHETASE"/>
    <property type="match status" value="1"/>
</dbReference>
<reference evidence="3 4" key="1">
    <citation type="submission" date="2018-04" db="EMBL/GenBank/DDBJ databases">
        <title>Novel Campyloabacter and Helicobacter Species and Strains.</title>
        <authorList>
            <person name="Mannion A.J."/>
            <person name="Shen Z."/>
            <person name="Fox J.G."/>
        </authorList>
    </citation>
    <scope>NUCLEOTIDE SEQUENCE [LARGE SCALE GENOMIC DNA]</scope>
    <source>
        <strain evidence="3 4">MIT 98-6070</strain>
    </source>
</reference>
<organism evidence="3 4">
    <name type="scientific">Helicobacter marmotae</name>
    <dbReference type="NCBI Taxonomy" id="152490"/>
    <lineage>
        <taxon>Bacteria</taxon>
        <taxon>Pseudomonadati</taxon>
        <taxon>Campylobacterota</taxon>
        <taxon>Epsilonproteobacteria</taxon>
        <taxon>Campylobacterales</taxon>
        <taxon>Helicobacteraceae</taxon>
        <taxon>Helicobacter</taxon>
    </lineage>
</organism>
<keyword evidence="2" id="KW-0963">Cytoplasm</keyword>
<feature type="binding site" evidence="2">
    <location>
        <position position="15"/>
    </location>
    <ligand>
        <name>Mg(2+)</name>
        <dbReference type="ChEBI" id="CHEBI:18420"/>
    </ligand>
</feature>
<dbReference type="InterPro" id="IPR004472">
    <property type="entry name" value="DTB_synth_BioD"/>
</dbReference>
<dbReference type="GO" id="GO:0000287">
    <property type="term" value="F:magnesium ion binding"/>
    <property type="evidence" value="ECO:0007669"/>
    <property type="project" value="UniProtKB-UniRule"/>
</dbReference>
<gene>
    <name evidence="2" type="primary">bioD</name>
    <name evidence="3" type="ORF">CQA63_06045</name>
</gene>
<keyword evidence="2" id="KW-0436">Ligase</keyword>
<feature type="binding site" evidence="2">
    <location>
        <position position="40"/>
    </location>
    <ligand>
        <name>Mg(2+)</name>
        <dbReference type="ChEBI" id="CHEBI:18420"/>
    </ligand>
</feature>
<keyword evidence="2" id="KW-0460">Magnesium</keyword>
<keyword evidence="4" id="KW-1185">Reference proteome</keyword>
<comment type="pathway">
    <text evidence="2">Cofactor biosynthesis; biotin biosynthesis; biotin from 7,8-diaminononanoate: step 1/2.</text>
</comment>
<dbReference type="UniPathway" id="UPA00078">
    <property type="reaction ID" value="UER00161"/>
</dbReference>
<dbReference type="HAMAP" id="MF_00336">
    <property type="entry name" value="BioD"/>
    <property type="match status" value="1"/>
</dbReference>
<evidence type="ECO:0000313" key="4">
    <source>
        <dbReference type="Proteomes" id="UP000256599"/>
    </source>
</evidence>
<comment type="subunit">
    <text evidence="2">Homodimer.</text>
</comment>
<comment type="catalytic activity">
    <reaction evidence="2">
        <text>(7R,8S)-7,8-diammoniononanoate + CO2 + ATP = (4R,5S)-dethiobiotin + ADP + phosphate + 3 H(+)</text>
        <dbReference type="Rhea" id="RHEA:15805"/>
        <dbReference type="ChEBI" id="CHEBI:15378"/>
        <dbReference type="ChEBI" id="CHEBI:16526"/>
        <dbReference type="ChEBI" id="CHEBI:30616"/>
        <dbReference type="ChEBI" id="CHEBI:43474"/>
        <dbReference type="ChEBI" id="CHEBI:149469"/>
        <dbReference type="ChEBI" id="CHEBI:149473"/>
        <dbReference type="ChEBI" id="CHEBI:456216"/>
        <dbReference type="EC" id="6.3.3.3"/>
    </reaction>
</comment>
<evidence type="ECO:0000256" key="2">
    <source>
        <dbReference type="HAMAP-Rule" id="MF_00336"/>
    </source>
</evidence>
<keyword evidence="1 2" id="KW-0093">Biotin biosynthesis</keyword>
<dbReference type="GO" id="GO:0009102">
    <property type="term" value="P:biotin biosynthetic process"/>
    <property type="evidence" value="ECO:0007669"/>
    <property type="project" value="UniProtKB-UniRule"/>
</dbReference>
<sequence length="201" mass="22371">MKIYICGIHTDTGKTHFSAAFCAAFGYDYFKLIQAGSPKDSDFIATFSPKTHIFKEGVFLHTPASPHVGKKLEGLDFKALQITLPQSENMLIETAGGLFTPIDEGHTMIDYISAFTHPCIVVGKYYLGCINHILLSLAALKSRDIPILALALMGEKDEAIDEFIRAYAEVEIIHCGFYTQHNFKQEVQNLVLQMPHLTTLC</sequence>
<dbReference type="SUPFAM" id="SSF52540">
    <property type="entry name" value="P-loop containing nucleoside triphosphate hydrolases"/>
    <property type="match status" value="1"/>
</dbReference>
<comment type="caution">
    <text evidence="3">The sequence shown here is derived from an EMBL/GenBank/DDBJ whole genome shotgun (WGS) entry which is preliminary data.</text>
</comment>
<proteinExistence type="inferred from homology"/>
<keyword evidence="2" id="KW-0479">Metal-binding</keyword>
<comment type="subcellular location">
    <subcellularLocation>
        <location evidence="2">Cytoplasm</location>
    </subcellularLocation>
</comment>
<feature type="binding site" evidence="2">
    <location>
        <position position="40"/>
    </location>
    <ligand>
        <name>ATP</name>
        <dbReference type="ChEBI" id="CHEBI:30616"/>
    </ligand>
</feature>
<keyword evidence="2" id="KW-0547">Nucleotide-binding</keyword>
<keyword evidence="2" id="KW-0067">ATP-binding</keyword>
<dbReference type="CDD" id="cd03109">
    <property type="entry name" value="DTBS"/>
    <property type="match status" value="1"/>
</dbReference>
<dbReference type="RefSeq" id="WP_104699971.1">
    <property type="nucleotide sequence ID" value="NZ_FZPP01000017.1"/>
</dbReference>
<evidence type="ECO:0000256" key="1">
    <source>
        <dbReference type="ARBA" id="ARBA00022756"/>
    </source>
</evidence>
<dbReference type="Proteomes" id="UP000256599">
    <property type="component" value="Unassembled WGS sequence"/>
</dbReference>
<dbReference type="Gene3D" id="3.40.50.300">
    <property type="entry name" value="P-loop containing nucleotide triphosphate hydrolases"/>
    <property type="match status" value="1"/>
</dbReference>
<dbReference type="OrthoDB" id="9802097at2"/>